<feature type="domain" description="CinA C-terminal" evidence="1">
    <location>
        <begin position="27"/>
        <end position="178"/>
    </location>
</feature>
<dbReference type="EMBL" id="CP000440">
    <property type="protein sequence ID" value="ABI86088.1"/>
    <property type="molecule type" value="Genomic_DNA"/>
</dbReference>
<dbReference type="Proteomes" id="UP000000662">
    <property type="component" value="Chromosome 1"/>
</dbReference>
<dbReference type="InterPro" id="IPR008136">
    <property type="entry name" value="CinA_C"/>
</dbReference>
<protein>
    <submittedName>
        <fullName evidence="2">CinA domain protein</fullName>
    </submittedName>
</protein>
<keyword evidence="3" id="KW-1185">Reference proteome</keyword>
<gene>
    <name evidence="2" type="ordered locus">Bamb_0529</name>
</gene>
<dbReference type="InterPro" id="IPR036653">
    <property type="entry name" value="CinA-like_C"/>
</dbReference>
<dbReference type="NCBIfam" id="TIGR00199">
    <property type="entry name" value="PncC_domain"/>
    <property type="match status" value="1"/>
</dbReference>
<sequence>MALRRQLTVVPDSRFPTRMPTDSVVHQLAIRAGNKLRDEHLSLATAESCTGGMIAAAITDISGSSQWFERGFVTYSNQAKIEMIGVPPDLIDKHGAVSEPVARAMAEGALRNSRAQVALSVTGIAGPAGGSEKKPVGTVSFAWSNRLHTDVETRVFKGDREQIRTQAAVHALRGLLKLLDEREG</sequence>
<dbReference type="Pfam" id="PF02464">
    <property type="entry name" value="CinA"/>
    <property type="match status" value="1"/>
</dbReference>
<dbReference type="KEGG" id="bam:Bamb_0529"/>
<reference evidence="2" key="1">
    <citation type="submission" date="2009-01" db="EMBL/GenBank/DDBJ databases">
        <title>Complete sequence of Chromosome 1 of Burkholderia cepacia AMMD.</title>
        <authorList>
            <consortium name="US DOE Joint Genome Institute"/>
            <person name="Copeland A."/>
            <person name="Lucas S."/>
            <person name="Lapidus A."/>
            <person name="Barry K."/>
            <person name="Detter J.C."/>
            <person name="Glavina del Rio T."/>
            <person name="Hammon N."/>
            <person name="Israni S."/>
            <person name="Pitluck S."/>
            <person name="Bruce D."/>
            <person name="Chain P."/>
            <person name="Malfatti S."/>
            <person name="Shin M."/>
            <person name="Vergez L."/>
            <person name="Schmutz J."/>
            <person name="Larimer F."/>
            <person name="Land M."/>
            <person name="Hauser L."/>
            <person name="Kyrpides N."/>
            <person name="Kim E."/>
            <person name="Parke J."/>
            <person name="Coenye T."/>
            <person name="Konstantinidis K."/>
            <person name="Ramette A."/>
            <person name="Tiedje J."/>
            <person name="Richardson P."/>
        </authorList>
    </citation>
    <scope>NUCLEOTIDE SEQUENCE [LARGE SCALE GENOMIC DNA]</scope>
    <source>
        <strain evidence="2">AMMD</strain>
    </source>
</reference>
<evidence type="ECO:0000259" key="1">
    <source>
        <dbReference type="Pfam" id="PF02464"/>
    </source>
</evidence>
<dbReference type="SUPFAM" id="SSF142433">
    <property type="entry name" value="CinA-like"/>
    <property type="match status" value="1"/>
</dbReference>
<evidence type="ECO:0000313" key="2">
    <source>
        <dbReference type="EMBL" id="ABI86088.1"/>
    </source>
</evidence>
<organism evidence="2 3">
    <name type="scientific">Burkholderia ambifaria (strain ATCC BAA-244 / DSM 16087 / CCUG 44356 / LMG 19182 / AMMD)</name>
    <name type="common">Burkholderia cepacia (strain AMMD)</name>
    <dbReference type="NCBI Taxonomy" id="339670"/>
    <lineage>
        <taxon>Bacteria</taxon>
        <taxon>Pseudomonadati</taxon>
        <taxon>Pseudomonadota</taxon>
        <taxon>Betaproteobacteria</taxon>
        <taxon>Burkholderiales</taxon>
        <taxon>Burkholderiaceae</taxon>
        <taxon>Burkholderia</taxon>
        <taxon>Burkholderia cepacia complex</taxon>
    </lineage>
</organism>
<evidence type="ECO:0000313" key="3">
    <source>
        <dbReference type="Proteomes" id="UP000000662"/>
    </source>
</evidence>
<dbReference type="Gene3D" id="3.90.950.20">
    <property type="entry name" value="CinA-like"/>
    <property type="match status" value="1"/>
</dbReference>
<dbReference type="AlphaFoldDB" id="Q0BID5"/>
<dbReference type="eggNOG" id="COG1546">
    <property type="taxonomic scope" value="Bacteria"/>
</dbReference>
<accession>Q0BID5</accession>
<name>Q0BID5_BURCM</name>
<proteinExistence type="predicted"/>